<keyword evidence="1 3" id="KW-0479">Metal-binding</keyword>
<name>A0A133PQD4_9FIRM</name>
<protein>
    <submittedName>
        <fullName evidence="6">3-dehydroquinate synthase</fullName>
    </submittedName>
</protein>
<organism evidence="6">
    <name type="scientific">Peptoniphilus harei</name>
    <dbReference type="NCBI Taxonomy" id="54005"/>
    <lineage>
        <taxon>Bacteria</taxon>
        <taxon>Bacillati</taxon>
        <taxon>Bacillota</taxon>
        <taxon>Tissierellia</taxon>
        <taxon>Tissierellales</taxon>
        <taxon>Peptoniphilaceae</taxon>
        <taxon>Peptoniphilus</taxon>
    </lineage>
</organism>
<feature type="binding site" evidence="4">
    <location>
        <begin position="94"/>
        <end position="98"/>
    </location>
    <ligand>
        <name>NAD(+)</name>
        <dbReference type="ChEBI" id="CHEBI:57540"/>
    </ligand>
</feature>
<dbReference type="InterPro" id="IPR001670">
    <property type="entry name" value="ADH_Fe/GldA"/>
</dbReference>
<dbReference type="Proteomes" id="UP000070174">
    <property type="component" value="Unassembled WGS sequence"/>
</dbReference>
<dbReference type="GO" id="GO:0016614">
    <property type="term" value="F:oxidoreductase activity, acting on CH-OH group of donors"/>
    <property type="evidence" value="ECO:0007669"/>
    <property type="project" value="InterPro"/>
</dbReference>
<keyword evidence="2" id="KW-0560">Oxidoreductase</keyword>
<feature type="binding site" evidence="3">
    <location>
        <position position="257"/>
    </location>
    <ligand>
        <name>glycerol</name>
        <dbReference type="ChEBI" id="CHEBI:17754"/>
    </ligand>
</feature>
<dbReference type="CDD" id="cd08171">
    <property type="entry name" value="GlyDH-like"/>
    <property type="match status" value="1"/>
</dbReference>
<feature type="binding site" evidence="4">
    <location>
        <position position="125"/>
    </location>
    <ligand>
        <name>NAD(+)</name>
        <dbReference type="ChEBI" id="CHEBI:57540"/>
    </ligand>
</feature>
<proteinExistence type="predicted"/>
<dbReference type="PANTHER" id="PTHR43616">
    <property type="entry name" value="GLYCEROL DEHYDROGENASE"/>
    <property type="match status" value="1"/>
</dbReference>
<accession>A0A133PQD4</accession>
<reference evidence="6 7" key="1">
    <citation type="submission" date="2016-01" db="EMBL/GenBank/DDBJ databases">
        <authorList>
            <person name="Oliw E.H."/>
        </authorList>
    </citation>
    <scope>NUCLEOTIDE SEQUENCE [LARGE SCALE GENOMIC DNA]</scope>
    <source>
        <strain evidence="6 7">CMW7756A</strain>
    </source>
</reference>
<sequence length="363" mass="40193">MRTVKMTNYSVSQREYEGLGKLVEEYGFKKVVLVGGKRALGAVSQKIRDGLKGSSVEVLGEFVYGHECTLNNINALMEKEEVQKADVIFAVGGGKALDTGKVLAGFLNKPSMSFPTICSNCAGGTAIAVVYNDDGSFLRYELIPAPVHMFVEVETIAEAPEKYFWAGIGDGLSKQPEVLFATKGLEDLDFVANMGVSIAKTCQEPFLKYGEEGLKDVRENKASKAVEEVATDILVNTGYVSNLTNGDKYYYNSSLAHVFYNVSTSVKREGEYLHGVLVSYGVLVLHAYDHNYEEFEKLARFNKKLGLPVTLEEIGLTRDDVREMAKKVYETTEWQKSEKALSEEKFVEAAFYADDFGKKLLAE</sequence>
<dbReference type="GO" id="GO:0046872">
    <property type="term" value="F:metal ion binding"/>
    <property type="evidence" value="ECO:0007669"/>
    <property type="project" value="UniProtKB-KW"/>
</dbReference>
<feature type="binding site" evidence="3">
    <location>
        <position position="274"/>
    </location>
    <ligand>
        <name>glycerol</name>
        <dbReference type="ChEBI" id="CHEBI:17754"/>
    </ligand>
</feature>
<dbReference type="PATRIC" id="fig|54005.3.peg.700"/>
<feature type="domain" description="Alcohol dehydrogenase iron-type/glycerol dehydrogenase GldA" evidence="5">
    <location>
        <begin position="13"/>
        <end position="135"/>
    </location>
</feature>
<dbReference type="Pfam" id="PF00465">
    <property type="entry name" value="Fe-ADH"/>
    <property type="match status" value="1"/>
</dbReference>
<evidence type="ECO:0000256" key="3">
    <source>
        <dbReference type="PIRSR" id="PIRSR000112-1"/>
    </source>
</evidence>
<feature type="binding site" evidence="4">
    <location>
        <begin position="116"/>
        <end position="119"/>
    </location>
    <ligand>
        <name>NAD(+)</name>
        <dbReference type="ChEBI" id="CHEBI:57540"/>
    </ligand>
</feature>
<dbReference type="Gene3D" id="1.20.1090.10">
    <property type="entry name" value="Dehydroquinate synthase-like - alpha domain"/>
    <property type="match status" value="1"/>
</dbReference>
<dbReference type="AlphaFoldDB" id="A0A133PQD4"/>
<evidence type="ECO:0000259" key="5">
    <source>
        <dbReference type="Pfam" id="PF00465"/>
    </source>
</evidence>
<comment type="cofactor">
    <cofactor evidence="3">
        <name>Zn(2+)</name>
        <dbReference type="ChEBI" id="CHEBI:29105"/>
    </cofactor>
    <text evidence="3">Binds 1 zinc ion per subunit.</text>
</comment>
<evidence type="ECO:0000256" key="2">
    <source>
        <dbReference type="ARBA" id="ARBA00023002"/>
    </source>
</evidence>
<dbReference type="EMBL" id="LRQE01000023">
    <property type="protein sequence ID" value="KXA30847.1"/>
    <property type="molecule type" value="Genomic_DNA"/>
</dbReference>
<dbReference type="PANTHER" id="PTHR43616:SF3">
    <property type="entry name" value="HYDROXYCARBOXYLATE DEHYDROGENASE A"/>
    <property type="match status" value="1"/>
</dbReference>
<evidence type="ECO:0000313" key="7">
    <source>
        <dbReference type="Proteomes" id="UP000070174"/>
    </source>
</evidence>
<evidence type="ECO:0000256" key="1">
    <source>
        <dbReference type="ARBA" id="ARBA00022723"/>
    </source>
</evidence>
<dbReference type="PIRSF" id="PIRSF000112">
    <property type="entry name" value="Glycerol_dehydrogenase"/>
    <property type="match status" value="1"/>
</dbReference>
<comment type="caution">
    <text evidence="6">The sequence shown here is derived from an EMBL/GenBank/DDBJ whole genome shotgun (WGS) entry which is preliminary data.</text>
</comment>
<gene>
    <name evidence="6" type="ORF">HMPREF3229_00712</name>
</gene>
<dbReference type="RefSeq" id="WP_060799928.1">
    <property type="nucleotide sequence ID" value="NZ_KQ957096.1"/>
</dbReference>
<feature type="binding site" evidence="3">
    <location>
        <position position="170"/>
    </location>
    <ligand>
        <name>glycerol</name>
        <dbReference type="ChEBI" id="CHEBI:17754"/>
    </ligand>
</feature>
<dbReference type="SUPFAM" id="SSF56796">
    <property type="entry name" value="Dehydroquinate synthase-like"/>
    <property type="match status" value="1"/>
</dbReference>
<evidence type="ECO:0000256" key="4">
    <source>
        <dbReference type="PIRSR" id="PIRSR000112-3"/>
    </source>
</evidence>
<feature type="binding site" evidence="4">
    <location>
        <position position="131"/>
    </location>
    <ligand>
        <name>NAD(+)</name>
        <dbReference type="ChEBI" id="CHEBI:57540"/>
    </ligand>
</feature>
<evidence type="ECO:0000313" key="6">
    <source>
        <dbReference type="EMBL" id="KXA30847.1"/>
    </source>
</evidence>
<dbReference type="InterPro" id="IPR016205">
    <property type="entry name" value="Glycerol_DH"/>
</dbReference>
<dbReference type="Gene3D" id="3.40.50.1970">
    <property type="match status" value="1"/>
</dbReference>
<keyword evidence="3" id="KW-0862">Zinc</keyword>
<keyword evidence="4" id="KW-0520">NAD</keyword>